<dbReference type="NCBIfam" id="NF005987">
    <property type="entry name" value="PRK08097.1"/>
    <property type="match status" value="1"/>
</dbReference>
<evidence type="ECO:0000256" key="5">
    <source>
        <dbReference type="ARBA" id="ARBA00023204"/>
    </source>
</evidence>
<gene>
    <name evidence="7" type="primary">ligB</name>
    <name evidence="10" type="ORF">PS273GM_04995</name>
</gene>
<dbReference type="GO" id="GO:0003911">
    <property type="term" value="F:DNA ligase (NAD+) activity"/>
    <property type="evidence" value="ECO:0007669"/>
    <property type="project" value="UniProtKB-UniRule"/>
</dbReference>
<dbReference type="InterPro" id="IPR004150">
    <property type="entry name" value="NAD_DNA_ligase_OB"/>
</dbReference>
<feature type="signal peptide" evidence="8">
    <location>
        <begin position="1"/>
        <end position="18"/>
    </location>
</feature>
<name>A0A172WM70_STUST</name>
<evidence type="ECO:0000259" key="9">
    <source>
        <dbReference type="SMART" id="SM00532"/>
    </source>
</evidence>
<dbReference type="AlphaFoldDB" id="A0A172WM70"/>
<dbReference type="SMART" id="SM00532">
    <property type="entry name" value="LIGANc"/>
    <property type="match status" value="1"/>
</dbReference>
<dbReference type="Gene3D" id="1.10.150.20">
    <property type="entry name" value="5' to 3' exonuclease, C-terminal subdomain"/>
    <property type="match status" value="1"/>
</dbReference>
<dbReference type="InterPro" id="IPR001679">
    <property type="entry name" value="DNA_ligase"/>
</dbReference>
<dbReference type="InterPro" id="IPR050326">
    <property type="entry name" value="NAD_dep_DNA_ligaseB"/>
</dbReference>
<dbReference type="InterPro" id="IPR010994">
    <property type="entry name" value="RuvA_2-like"/>
</dbReference>
<evidence type="ECO:0000256" key="3">
    <source>
        <dbReference type="ARBA" id="ARBA00022763"/>
    </source>
</evidence>
<keyword evidence="2 7" id="KW-0235">DNA replication</keyword>
<dbReference type="Gene3D" id="1.10.287.610">
    <property type="entry name" value="Helix hairpin bin"/>
    <property type="match status" value="1"/>
</dbReference>
<dbReference type="PIRSF" id="PIRSF001604">
    <property type="entry name" value="LigA"/>
    <property type="match status" value="1"/>
</dbReference>
<evidence type="ECO:0000256" key="4">
    <source>
        <dbReference type="ARBA" id="ARBA00023027"/>
    </source>
</evidence>
<dbReference type="EMBL" id="CP015641">
    <property type="protein sequence ID" value="ANF24552.1"/>
    <property type="molecule type" value="Genomic_DNA"/>
</dbReference>
<dbReference type="Pfam" id="PF03120">
    <property type="entry name" value="OB_DNA_ligase"/>
    <property type="match status" value="1"/>
</dbReference>
<keyword evidence="3 7" id="KW-0227">DNA damage</keyword>
<dbReference type="InterPro" id="IPR012340">
    <property type="entry name" value="NA-bd_OB-fold"/>
</dbReference>
<dbReference type="InterPro" id="IPR033136">
    <property type="entry name" value="DNA_ligase_CS"/>
</dbReference>
<protein>
    <recommendedName>
        <fullName evidence="7">DNA ligase B</fullName>
        <ecNumber evidence="7">6.5.1.2</ecNumber>
    </recommendedName>
    <alternativeName>
        <fullName evidence="7">Polydeoxyribonucleotide synthase [NAD(+)] B</fullName>
    </alternativeName>
</protein>
<dbReference type="Pfam" id="PF01653">
    <property type="entry name" value="DNA_ligase_aden"/>
    <property type="match status" value="1"/>
</dbReference>
<dbReference type="SUPFAM" id="SSF47781">
    <property type="entry name" value="RuvA domain 2-like"/>
    <property type="match status" value="1"/>
</dbReference>
<feature type="domain" description="NAD-dependent DNA ligase N-terminal" evidence="9">
    <location>
        <begin position="27"/>
        <end position="427"/>
    </location>
</feature>
<dbReference type="EC" id="6.5.1.2" evidence="7"/>
<dbReference type="InterPro" id="IPR013839">
    <property type="entry name" value="DNAligase_adenylation"/>
</dbReference>
<dbReference type="RefSeq" id="WP_064480804.1">
    <property type="nucleotide sequence ID" value="NZ_CP015641.1"/>
</dbReference>
<dbReference type="InterPro" id="IPR013840">
    <property type="entry name" value="DNAligase_N"/>
</dbReference>
<comment type="similarity">
    <text evidence="7">Belongs to the NAD-dependent DNA ligase family. LigB subfamily.</text>
</comment>
<dbReference type="Pfam" id="PF14520">
    <property type="entry name" value="HHH_5"/>
    <property type="match status" value="1"/>
</dbReference>
<evidence type="ECO:0000256" key="7">
    <source>
        <dbReference type="HAMAP-Rule" id="MF_01587"/>
    </source>
</evidence>
<evidence type="ECO:0000313" key="11">
    <source>
        <dbReference type="Proteomes" id="UP000077787"/>
    </source>
</evidence>
<comment type="catalytic activity">
    <reaction evidence="6 7">
        <text>NAD(+) + (deoxyribonucleotide)n-3'-hydroxyl + 5'-phospho-(deoxyribonucleotide)m = (deoxyribonucleotide)n+m + AMP + beta-nicotinamide D-nucleotide.</text>
        <dbReference type="EC" id="6.5.1.2"/>
    </reaction>
</comment>
<evidence type="ECO:0000256" key="1">
    <source>
        <dbReference type="ARBA" id="ARBA00022598"/>
    </source>
</evidence>
<feature type="chain" id="PRO_5008002688" description="DNA ligase B" evidence="8">
    <location>
        <begin position="19"/>
        <end position="557"/>
    </location>
</feature>
<accession>A0A172WM70</accession>
<keyword evidence="1 7" id="KW-0436">Ligase</keyword>
<dbReference type="HAMAP" id="MF_01587">
    <property type="entry name" value="DNA_ligase_B"/>
    <property type="match status" value="1"/>
</dbReference>
<dbReference type="PANTHER" id="PTHR47810:SF1">
    <property type="entry name" value="DNA LIGASE B"/>
    <property type="match status" value="1"/>
</dbReference>
<evidence type="ECO:0000256" key="8">
    <source>
        <dbReference type="SAM" id="SignalP"/>
    </source>
</evidence>
<keyword evidence="8" id="KW-0732">Signal</keyword>
<dbReference type="Gene3D" id="2.40.50.140">
    <property type="entry name" value="Nucleic acid-binding proteins"/>
    <property type="match status" value="1"/>
</dbReference>
<evidence type="ECO:0000256" key="2">
    <source>
        <dbReference type="ARBA" id="ARBA00022705"/>
    </source>
</evidence>
<dbReference type="Proteomes" id="UP000077787">
    <property type="component" value="Chromosome"/>
</dbReference>
<evidence type="ECO:0000256" key="6">
    <source>
        <dbReference type="ARBA" id="ARBA00034005"/>
    </source>
</evidence>
<dbReference type="InterPro" id="IPR020923">
    <property type="entry name" value="DNA_ligase_B"/>
</dbReference>
<dbReference type="PANTHER" id="PTHR47810">
    <property type="entry name" value="DNA LIGASE"/>
    <property type="match status" value="1"/>
</dbReference>
<dbReference type="Gene3D" id="3.30.470.30">
    <property type="entry name" value="DNA ligase/mRNA capping enzyme"/>
    <property type="match status" value="1"/>
</dbReference>
<keyword evidence="5 7" id="KW-0234">DNA repair</keyword>
<comment type="function">
    <text evidence="7">Catalyzes the formation of phosphodiester linkages between 5'-phosphoryl and 3'-hydroxyl groups in double-stranded DNA using NAD as a coenzyme and as the energy source for the reaction.</text>
</comment>
<dbReference type="OrthoDB" id="9759736at2"/>
<evidence type="ECO:0000313" key="10">
    <source>
        <dbReference type="EMBL" id="ANF24552.1"/>
    </source>
</evidence>
<keyword evidence="4 7" id="KW-0520">NAD</keyword>
<dbReference type="SUPFAM" id="SSF50249">
    <property type="entry name" value="Nucleic acid-binding proteins"/>
    <property type="match status" value="1"/>
</dbReference>
<dbReference type="SUPFAM" id="SSF56091">
    <property type="entry name" value="DNA ligase/mRNA capping enzyme, catalytic domain"/>
    <property type="match status" value="1"/>
</dbReference>
<dbReference type="GO" id="GO:0006260">
    <property type="term" value="P:DNA replication"/>
    <property type="evidence" value="ECO:0007669"/>
    <property type="project" value="UniProtKB-KW"/>
</dbReference>
<organism evidence="10 11">
    <name type="scientific">Stutzerimonas stutzeri</name>
    <name type="common">Pseudomonas stutzeri</name>
    <dbReference type="NCBI Taxonomy" id="316"/>
    <lineage>
        <taxon>Bacteria</taxon>
        <taxon>Pseudomonadati</taxon>
        <taxon>Pseudomonadota</taxon>
        <taxon>Gammaproteobacteria</taxon>
        <taxon>Pseudomonadales</taxon>
        <taxon>Pseudomonadaceae</taxon>
        <taxon>Stutzerimonas</taxon>
    </lineage>
</organism>
<feature type="active site" description="N6-AMP-lysine intermediate" evidence="7">
    <location>
        <position position="125"/>
    </location>
</feature>
<sequence length="557" mass="61658">MQRLIATALCTLSCLAMADCPDWPNRRAETEIAALAAQVAQWDDAYHRRGLSLVDDEIYDQTRQRLEQWQACFATDSAATAANPLDGSDGPVAHPVAQTGLAKLADAEAAKDWLTARSDVWVQPKVDGVAVTLHYQQGSLVRVVSRGDGSHGQDWTDRARQLQAIPLQLPIKKELILQGELYWRLPDHVQAQAGSAGARSKVTGAMARLVLDETTAAQIGLFIWDWPNGPADMRSRLAGLVAMGFDESAALTVPLETAEQAGHWRDHWFRHSLPFASDGIVLRQGERPDASRWQAQPPHWAIAWKYPLRTAVTRVREVTFSIGRSGRITPVLQLEPVQLDDRLVSRVSLGSVRRWQQADVQPDDQVAIALAGLTIPRFERVVWRMQQRRRVEAPTPDDYHFMSCWHASPGCDQQFVARLVWLSGKKGLDLPHLGPGTWQALVDARLVDDLLDWLHLDQRHLQQVPGIGEASASTLVASFQLARTRPLASWLRALGAPPGADAIPADSWSDLDAISQTQWQAAPGIGAKRAGQLRTFFTAPEILRLRQQLHEVGIAGF</sequence>
<proteinExistence type="inferred from homology"/>
<dbReference type="PROSITE" id="PS01056">
    <property type="entry name" value="DNA_LIGASE_N2"/>
    <property type="match status" value="1"/>
</dbReference>
<reference evidence="10 11" key="1">
    <citation type="submission" date="2016-05" db="EMBL/GenBank/DDBJ databases">
        <title>Genome sequence of Pseudomonas stutzeri 273 and identification of the exopolysaccharide biosynthesis locus.</title>
        <authorList>
            <person name="Wu S."/>
            <person name="Sun C."/>
        </authorList>
    </citation>
    <scope>NUCLEOTIDE SEQUENCE [LARGE SCALE GENOMIC DNA]</scope>
    <source>
        <strain evidence="10 11">273</strain>
    </source>
</reference>
<dbReference type="GO" id="GO:0006281">
    <property type="term" value="P:DNA repair"/>
    <property type="evidence" value="ECO:0007669"/>
    <property type="project" value="UniProtKB-KW"/>
</dbReference>